<reference evidence="2 3" key="1">
    <citation type="journal article" date="2017" name="Environ. Microbiol.">
        <title>Decay of the glycolytic pathway and adaptation to intranuclear parasitism within Enterocytozoonidae microsporidia.</title>
        <authorList>
            <person name="Wiredu Boakye D."/>
            <person name="Jaroenlak P."/>
            <person name="Prachumwat A."/>
            <person name="Williams T.A."/>
            <person name="Bateman K.S."/>
            <person name="Itsathitphaisarn O."/>
            <person name="Sritunyalucksana K."/>
            <person name="Paszkiewicz K.H."/>
            <person name="Moore K.A."/>
            <person name="Stentiford G.D."/>
            <person name="Williams B.A."/>
        </authorList>
    </citation>
    <scope>NUCLEOTIDE SEQUENCE [LARGE SCALE GENOMIC DNA]</scope>
    <source>
        <strain evidence="2 3">TH1</strain>
    </source>
</reference>
<dbReference type="EMBL" id="MNPJ01000013">
    <property type="protein sequence ID" value="OQS55161.1"/>
    <property type="molecule type" value="Genomic_DNA"/>
</dbReference>
<keyword evidence="3" id="KW-1185">Reference proteome</keyword>
<protein>
    <submittedName>
        <fullName evidence="2">Uncharacterized protein</fullName>
    </submittedName>
</protein>
<organism evidence="2 3">
    <name type="scientific">Ecytonucleospora hepatopenaei</name>
    <dbReference type="NCBI Taxonomy" id="646526"/>
    <lineage>
        <taxon>Eukaryota</taxon>
        <taxon>Fungi</taxon>
        <taxon>Fungi incertae sedis</taxon>
        <taxon>Microsporidia</taxon>
        <taxon>Enterocytozoonidae</taxon>
        <taxon>Ecytonucleospora</taxon>
    </lineage>
</organism>
<comment type="caution">
    <text evidence="2">The sequence shown here is derived from an EMBL/GenBank/DDBJ whole genome shotgun (WGS) entry which is preliminary data.</text>
</comment>
<proteinExistence type="predicted"/>
<dbReference type="VEuPathDB" id="MicrosporidiaDB:EHP00_1556"/>
<evidence type="ECO:0000256" key="1">
    <source>
        <dbReference type="SAM" id="MobiDB-lite"/>
    </source>
</evidence>
<feature type="region of interest" description="Disordered" evidence="1">
    <location>
        <begin position="128"/>
        <end position="164"/>
    </location>
</feature>
<gene>
    <name evidence="2" type="ORF">EHP00_1556</name>
</gene>
<dbReference type="AlphaFoldDB" id="A0A1W0E7F6"/>
<evidence type="ECO:0000313" key="3">
    <source>
        <dbReference type="Proteomes" id="UP000192758"/>
    </source>
</evidence>
<accession>A0A1W0E7F6</accession>
<sequence>MILFNLNLCLCCFYLQEKDKKDERFEKQLSDIINENEKERTDKHKFVLLKGFERLNKKLNKYDPNKDKGECSADVDGFKKPLSYLKQKYDKLEDKEISPVKSKKEKETDEKLSEILELLKEVNESNPKISAVKNQRDNMKEQSCLNQKDPSLENYEQNEMKEEEPNSLFKYQENINNGQTSQTGNIAGAKQNKLDSKLLETHNSLGKELDNWFNLLYMKGKDLHDKSRKSKKLKYNSGKKLKSVLCTDDFERLTYKEKMLYKKLMSPKIAKICAKLKIKQKMKNKNAFLSSSNEVDYFMSRVNKRLLLLSDNDFESK</sequence>
<name>A0A1W0E7F6_9MICR</name>
<dbReference type="Proteomes" id="UP000192758">
    <property type="component" value="Unassembled WGS sequence"/>
</dbReference>
<evidence type="ECO:0000313" key="2">
    <source>
        <dbReference type="EMBL" id="OQS55161.1"/>
    </source>
</evidence>